<dbReference type="WBParaSite" id="OFLC_0001255601-mRNA-1">
    <property type="protein sequence ID" value="OFLC_0001255601-mRNA-1"/>
    <property type="gene ID" value="OFLC_0001255601"/>
</dbReference>
<gene>
    <name evidence="1" type="ORF">OFLC_LOCUS12555</name>
</gene>
<accession>A0A183HYJ3</accession>
<evidence type="ECO:0000313" key="1">
    <source>
        <dbReference type="EMBL" id="VDP11589.1"/>
    </source>
</evidence>
<keyword evidence="2" id="KW-1185">Reference proteome</keyword>
<dbReference type="AlphaFoldDB" id="A0A183HYJ3"/>
<dbReference type="EMBL" id="UZAJ01039866">
    <property type="protein sequence ID" value="VDP11589.1"/>
    <property type="molecule type" value="Genomic_DNA"/>
</dbReference>
<reference evidence="1 2" key="2">
    <citation type="submission" date="2018-11" db="EMBL/GenBank/DDBJ databases">
        <authorList>
            <consortium name="Pathogen Informatics"/>
        </authorList>
    </citation>
    <scope>NUCLEOTIDE SEQUENCE [LARGE SCALE GENOMIC DNA]</scope>
</reference>
<name>A0A183HYJ3_9BILA</name>
<sequence>MSRLGALPKATHAFRSTAAMMSSLSCHAGPVHRAFSMLGNTPHVYHNKNQHYILLNLCMYVYRYKNELTYCD</sequence>
<evidence type="ECO:0000313" key="2">
    <source>
        <dbReference type="Proteomes" id="UP000267606"/>
    </source>
</evidence>
<evidence type="ECO:0000313" key="3">
    <source>
        <dbReference type="WBParaSite" id="OFLC_0001255601-mRNA-1"/>
    </source>
</evidence>
<proteinExistence type="predicted"/>
<dbReference type="PROSITE" id="PS51257">
    <property type="entry name" value="PROKAR_LIPOPROTEIN"/>
    <property type="match status" value="1"/>
</dbReference>
<organism evidence="3">
    <name type="scientific">Onchocerca flexuosa</name>
    <dbReference type="NCBI Taxonomy" id="387005"/>
    <lineage>
        <taxon>Eukaryota</taxon>
        <taxon>Metazoa</taxon>
        <taxon>Ecdysozoa</taxon>
        <taxon>Nematoda</taxon>
        <taxon>Chromadorea</taxon>
        <taxon>Rhabditida</taxon>
        <taxon>Spirurina</taxon>
        <taxon>Spiruromorpha</taxon>
        <taxon>Filarioidea</taxon>
        <taxon>Onchocercidae</taxon>
        <taxon>Onchocerca</taxon>
    </lineage>
</organism>
<dbReference type="Proteomes" id="UP000267606">
    <property type="component" value="Unassembled WGS sequence"/>
</dbReference>
<protein>
    <submittedName>
        <fullName evidence="3">Secreted protein</fullName>
    </submittedName>
</protein>
<reference evidence="3" key="1">
    <citation type="submission" date="2016-06" db="UniProtKB">
        <authorList>
            <consortium name="WormBaseParasite"/>
        </authorList>
    </citation>
    <scope>IDENTIFICATION</scope>
</reference>